<dbReference type="Gene3D" id="3.40.225.10">
    <property type="entry name" value="Class II aldolase/adducin N-terminal domain"/>
    <property type="match status" value="1"/>
</dbReference>
<organism evidence="3 4">
    <name type="scientific">Rhodovarius crocodyli</name>
    <dbReference type="NCBI Taxonomy" id="1979269"/>
    <lineage>
        <taxon>Bacteria</taxon>
        <taxon>Pseudomonadati</taxon>
        <taxon>Pseudomonadota</taxon>
        <taxon>Alphaproteobacteria</taxon>
        <taxon>Acetobacterales</taxon>
        <taxon>Roseomonadaceae</taxon>
        <taxon>Rhodovarius</taxon>
    </lineage>
</organism>
<dbReference type="Proteomes" id="UP000282957">
    <property type="component" value="Unassembled WGS sequence"/>
</dbReference>
<gene>
    <name evidence="3" type="ORF">EOD42_20450</name>
</gene>
<dbReference type="Pfam" id="PF00596">
    <property type="entry name" value="Aldolase_II"/>
    <property type="match status" value="1"/>
</dbReference>
<dbReference type="SMART" id="SM01007">
    <property type="entry name" value="Aldolase_II"/>
    <property type="match status" value="1"/>
</dbReference>
<dbReference type="SUPFAM" id="SSF53639">
    <property type="entry name" value="AraD/HMP-PK domain-like"/>
    <property type="match status" value="1"/>
</dbReference>
<dbReference type="PANTHER" id="PTHR10672">
    <property type="entry name" value="ADDUCIN"/>
    <property type="match status" value="1"/>
</dbReference>
<dbReference type="GO" id="GO:0051015">
    <property type="term" value="F:actin filament binding"/>
    <property type="evidence" value="ECO:0007669"/>
    <property type="project" value="TreeGrafter"/>
</dbReference>
<keyword evidence="4" id="KW-1185">Reference proteome</keyword>
<dbReference type="AlphaFoldDB" id="A0A437M1W0"/>
<dbReference type="InterPro" id="IPR051017">
    <property type="entry name" value="Aldolase-II_Adducin_sf"/>
</dbReference>
<dbReference type="InterPro" id="IPR001303">
    <property type="entry name" value="Aldolase_II/adducin_N"/>
</dbReference>
<evidence type="ECO:0000259" key="2">
    <source>
        <dbReference type="SMART" id="SM01007"/>
    </source>
</evidence>
<reference evidence="3 4" key="1">
    <citation type="submission" date="2019-01" db="EMBL/GenBank/DDBJ databases">
        <authorList>
            <person name="Chen W.-M."/>
        </authorList>
    </citation>
    <scope>NUCLEOTIDE SEQUENCE [LARGE SCALE GENOMIC DNA]</scope>
    <source>
        <strain evidence="3 4">CCP-6</strain>
    </source>
</reference>
<dbReference type="NCBIfam" id="NF005451">
    <property type="entry name" value="PRK07044.1"/>
    <property type="match status" value="1"/>
</dbReference>
<dbReference type="RefSeq" id="WP_127789446.1">
    <property type="nucleotide sequence ID" value="NZ_SACL01000009.1"/>
</dbReference>
<dbReference type="OrthoDB" id="5291399at2"/>
<proteinExistence type="inferred from homology"/>
<evidence type="ECO:0000256" key="1">
    <source>
        <dbReference type="ARBA" id="ARBA00037961"/>
    </source>
</evidence>
<dbReference type="EMBL" id="SACL01000009">
    <property type="protein sequence ID" value="RVT91699.1"/>
    <property type="molecule type" value="Genomic_DNA"/>
</dbReference>
<comment type="similarity">
    <text evidence="1">Belongs to the aldolase class II family.</text>
</comment>
<comment type="caution">
    <text evidence="3">The sequence shown here is derived from an EMBL/GenBank/DDBJ whole genome shotgun (WGS) entry which is preliminary data.</text>
</comment>
<dbReference type="GO" id="GO:0005856">
    <property type="term" value="C:cytoskeleton"/>
    <property type="evidence" value="ECO:0007669"/>
    <property type="project" value="TreeGrafter"/>
</dbReference>
<accession>A0A437M1W0</accession>
<name>A0A437M1W0_9PROT</name>
<dbReference type="PANTHER" id="PTHR10672:SF3">
    <property type="entry name" value="PROTEIN HU-LI TAI SHAO"/>
    <property type="match status" value="1"/>
</dbReference>
<protein>
    <submittedName>
        <fullName evidence="3">Class II aldolase/adducin family protein</fullName>
    </submittedName>
</protein>
<sequence length="264" mass="28892">MLDKPSSGHNTEVQDRAPPAYVCDTEWQARVDLAACYRLIAHFGMDDTIFGHATVRVPGSPNEFLINPFGAVYSEITASSLVKIDHEGKSLESGKPVNAAGFVIHSAIHAARPDVNCVIHTHTRAGVALSCLAEGLLPINQFALEFADHIGYHDYEGIALNLAERERLVADLGNHNALVLRNHGLLTGGYTVPGAFYLYYYLEQAARVQMDVMASGGKIITPAREVQIHTASQYSSQRKPKETGIRAWPAMLRLLDRVNPGYAE</sequence>
<evidence type="ECO:0000313" key="3">
    <source>
        <dbReference type="EMBL" id="RVT91699.1"/>
    </source>
</evidence>
<feature type="domain" description="Class II aldolase/adducin N-terminal" evidence="2">
    <location>
        <begin position="31"/>
        <end position="210"/>
    </location>
</feature>
<dbReference type="InterPro" id="IPR036409">
    <property type="entry name" value="Aldolase_II/adducin_N_sf"/>
</dbReference>
<evidence type="ECO:0000313" key="4">
    <source>
        <dbReference type="Proteomes" id="UP000282957"/>
    </source>
</evidence>